<gene>
    <name evidence="1" type="ORF">GB864_08225</name>
</gene>
<dbReference type="AlphaFoldDB" id="A0A6I4NZ91"/>
<evidence type="ECO:0000313" key="2">
    <source>
        <dbReference type="Proteomes" id="UP000438182"/>
    </source>
</evidence>
<dbReference type="EMBL" id="WSTA01000029">
    <property type="protein sequence ID" value="MWB98532.1"/>
    <property type="molecule type" value="Genomic_DNA"/>
</dbReference>
<accession>A0A6I4NZ91</accession>
<evidence type="ECO:0000313" key="1">
    <source>
        <dbReference type="EMBL" id="MWB98532.1"/>
    </source>
</evidence>
<keyword evidence="2" id="KW-1185">Reference proteome</keyword>
<protein>
    <submittedName>
        <fullName evidence="1">Uncharacterized protein</fullName>
    </submittedName>
</protein>
<organism evidence="1 2">
    <name type="scientific">Agromyces seonyuensis</name>
    <dbReference type="NCBI Taxonomy" id="2662446"/>
    <lineage>
        <taxon>Bacteria</taxon>
        <taxon>Bacillati</taxon>
        <taxon>Actinomycetota</taxon>
        <taxon>Actinomycetes</taxon>
        <taxon>Micrococcales</taxon>
        <taxon>Microbacteriaceae</taxon>
        <taxon>Agromyces</taxon>
    </lineage>
</organism>
<sequence>MTAIELGTWSEVDEGFWAGNAQGVFLGTIERTGAETFLAQDHVGGRLGEFSSSSAARAAITDPVR</sequence>
<comment type="caution">
    <text evidence="1">The sequence shown here is derived from an EMBL/GenBank/DDBJ whole genome shotgun (WGS) entry which is preliminary data.</text>
</comment>
<proteinExistence type="predicted"/>
<reference evidence="1 2" key="1">
    <citation type="submission" date="2019-12" db="EMBL/GenBank/DDBJ databases">
        <authorList>
            <person name="Kim Y.S."/>
        </authorList>
    </citation>
    <scope>NUCLEOTIDE SEQUENCE [LARGE SCALE GENOMIC DNA]</scope>
    <source>
        <strain evidence="1 2">MMS17-SY077</strain>
    </source>
</reference>
<dbReference type="RefSeq" id="WP_160423951.1">
    <property type="nucleotide sequence ID" value="NZ_WSTA01000029.1"/>
</dbReference>
<dbReference type="Proteomes" id="UP000438182">
    <property type="component" value="Unassembled WGS sequence"/>
</dbReference>
<name>A0A6I4NZ91_9MICO</name>